<sequence length="36" mass="4042">MIQPILWDSCDHCGGNIIRTDNGGYRCTECDQLAEI</sequence>
<gene>
    <name evidence="1" type="ORF">J2Z48_002188</name>
</gene>
<evidence type="ECO:0000313" key="2">
    <source>
        <dbReference type="Proteomes" id="UP001238450"/>
    </source>
</evidence>
<dbReference type="AlphaFoldDB" id="A0AAJ1TGC4"/>
<name>A0AAJ1TGC4_9BACL</name>
<dbReference type="InterPro" id="IPR046349">
    <property type="entry name" value="C1-like_sf"/>
</dbReference>
<evidence type="ECO:0000313" key="1">
    <source>
        <dbReference type="EMBL" id="MDQ0418004.1"/>
    </source>
</evidence>
<accession>A0AAJ1TGC4</accession>
<keyword evidence="2" id="KW-1185">Reference proteome</keyword>
<comment type="caution">
    <text evidence="1">The sequence shown here is derived from an EMBL/GenBank/DDBJ whole genome shotgun (WGS) entry which is preliminary data.</text>
</comment>
<dbReference type="Proteomes" id="UP001238450">
    <property type="component" value="Unassembled WGS sequence"/>
</dbReference>
<organism evidence="1 2">
    <name type="scientific">Croceifilum oryzae</name>
    <dbReference type="NCBI Taxonomy" id="1553429"/>
    <lineage>
        <taxon>Bacteria</taxon>
        <taxon>Bacillati</taxon>
        <taxon>Bacillota</taxon>
        <taxon>Bacilli</taxon>
        <taxon>Bacillales</taxon>
        <taxon>Thermoactinomycetaceae</taxon>
        <taxon>Croceifilum</taxon>
    </lineage>
</organism>
<proteinExistence type="predicted"/>
<dbReference type="SUPFAM" id="SSF57889">
    <property type="entry name" value="Cysteine-rich domain"/>
    <property type="match status" value="1"/>
</dbReference>
<protein>
    <submittedName>
        <fullName evidence="1">tRNA(Ile2) C34 agmatinyltransferase TiaS</fullName>
    </submittedName>
</protein>
<dbReference type="EMBL" id="JAUSUV010000008">
    <property type="protein sequence ID" value="MDQ0418004.1"/>
    <property type="molecule type" value="Genomic_DNA"/>
</dbReference>
<reference evidence="1 2" key="1">
    <citation type="submission" date="2023-07" db="EMBL/GenBank/DDBJ databases">
        <title>Genomic Encyclopedia of Type Strains, Phase IV (KMG-IV): sequencing the most valuable type-strain genomes for metagenomic binning, comparative biology and taxonomic classification.</title>
        <authorList>
            <person name="Goeker M."/>
        </authorList>
    </citation>
    <scope>NUCLEOTIDE SEQUENCE [LARGE SCALE GENOMIC DNA]</scope>
    <source>
        <strain evidence="1 2">DSM 46876</strain>
    </source>
</reference>